<name>A0AAW1IV96_POPJA</name>
<keyword evidence="2" id="KW-1185">Reference proteome</keyword>
<gene>
    <name evidence="1" type="ORF">QE152_g34138</name>
</gene>
<dbReference type="PANTHER" id="PTHR46060:SF1">
    <property type="entry name" value="MARINER MOS1 TRANSPOSASE-LIKE PROTEIN"/>
    <property type="match status" value="1"/>
</dbReference>
<protein>
    <submittedName>
        <fullName evidence="1">Transposase, type 1</fullName>
    </submittedName>
</protein>
<organism evidence="1 2">
    <name type="scientific">Popillia japonica</name>
    <name type="common">Japanese beetle</name>
    <dbReference type="NCBI Taxonomy" id="7064"/>
    <lineage>
        <taxon>Eukaryota</taxon>
        <taxon>Metazoa</taxon>
        <taxon>Ecdysozoa</taxon>
        <taxon>Arthropoda</taxon>
        <taxon>Hexapoda</taxon>
        <taxon>Insecta</taxon>
        <taxon>Pterygota</taxon>
        <taxon>Neoptera</taxon>
        <taxon>Endopterygota</taxon>
        <taxon>Coleoptera</taxon>
        <taxon>Polyphaga</taxon>
        <taxon>Scarabaeiformia</taxon>
        <taxon>Scarabaeidae</taxon>
        <taxon>Rutelinae</taxon>
        <taxon>Popillia</taxon>
    </lineage>
</organism>
<comment type="caution">
    <text evidence="1">The sequence shown here is derived from an EMBL/GenBank/DDBJ whole genome shotgun (WGS) entry which is preliminary data.</text>
</comment>
<accession>A0AAW1IV96</accession>
<evidence type="ECO:0000313" key="1">
    <source>
        <dbReference type="EMBL" id="KAK9693516.1"/>
    </source>
</evidence>
<proteinExistence type="predicted"/>
<dbReference type="InterPro" id="IPR001888">
    <property type="entry name" value="Transposase_1"/>
</dbReference>
<evidence type="ECO:0000313" key="2">
    <source>
        <dbReference type="Proteomes" id="UP001458880"/>
    </source>
</evidence>
<dbReference type="Proteomes" id="UP001458880">
    <property type="component" value="Unassembled WGS sequence"/>
</dbReference>
<dbReference type="EMBL" id="JASPKY010000540">
    <property type="protein sequence ID" value="KAK9693516.1"/>
    <property type="molecule type" value="Genomic_DNA"/>
</dbReference>
<dbReference type="InterPro" id="IPR036397">
    <property type="entry name" value="RNaseH_sf"/>
</dbReference>
<dbReference type="Pfam" id="PF01359">
    <property type="entry name" value="Transposase_1"/>
    <property type="match status" value="1"/>
</dbReference>
<dbReference type="Gene3D" id="3.30.420.10">
    <property type="entry name" value="Ribonuclease H-like superfamily/Ribonuclease H"/>
    <property type="match status" value="1"/>
</dbReference>
<sequence>MCARWVPRMLTEENKRQRKEACEQLLDRYRHEGDEFLFIIVTRDESWTHHYDPEEKRQSMEYRYRNSPKPKKFKTTPSANKVLLTVSWDARGPVMMGYLEKRCTANSERYIQTLQTLRKRVRRVRCTSVLPKPSYQILNTVELK</sequence>
<dbReference type="InterPro" id="IPR052709">
    <property type="entry name" value="Transposase-MT_Hybrid"/>
</dbReference>
<dbReference type="PANTHER" id="PTHR46060">
    <property type="entry name" value="MARINER MOS1 TRANSPOSASE-LIKE PROTEIN"/>
    <property type="match status" value="1"/>
</dbReference>
<reference evidence="1 2" key="1">
    <citation type="journal article" date="2024" name="BMC Genomics">
        <title>De novo assembly and annotation of Popillia japonica's genome with initial clues to its potential as an invasive pest.</title>
        <authorList>
            <person name="Cucini C."/>
            <person name="Boschi S."/>
            <person name="Funari R."/>
            <person name="Cardaioli E."/>
            <person name="Iannotti N."/>
            <person name="Marturano G."/>
            <person name="Paoli F."/>
            <person name="Bruttini M."/>
            <person name="Carapelli A."/>
            <person name="Frati F."/>
            <person name="Nardi F."/>
        </authorList>
    </citation>
    <scope>NUCLEOTIDE SEQUENCE [LARGE SCALE GENOMIC DNA]</scope>
    <source>
        <strain evidence="1">DMR45628</strain>
    </source>
</reference>
<dbReference type="AlphaFoldDB" id="A0AAW1IV96"/>
<dbReference type="GO" id="GO:0003676">
    <property type="term" value="F:nucleic acid binding"/>
    <property type="evidence" value="ECO:0007669"/>
    <property type="project" value="InterPro"/>
</dbReference>